<protein>
    <submittedName>
        <fullName evidence="2">Uncharacterized protein</fullName>
    </submittedName>
</protein>
<accession>W1PRD2</accession>
<dbReference type="EMBL" id="KI392812">
    <property type="protein sequence ID" value="ERN10608.1"/>
    <property type="molecule type" value="Genomic_DNA"/>
</dbReference>
<evidence type="ECO:0000256" key="1">
    <source>
        <dbReference type="SAM" id="MobiDB-lite"/>
    </source>
</evidence>
<proteinExistence type="predicted"/>
<sequence>METAEFSSRERGGSSLVAGGSAVAQQGGGTTTGGTREGGWTTEEQRVVRGKRELQREDREWMRGEGEAHDLVAGGWK</sequence>
<feature type="region of interest" description="Disordered" evidence="1">
    <location>
        <begin position="1"/>
        <end position="77"/>
    </location>
</feature>
<organism evidence="2 3">
    <name type="scientific">Amborella trichopoda</name>
    <dbReference type="NCBI Taxonomy" id="13333"/>
    <lineage>
        <taxon>Eukaryota</taxon>
        <taxon>Viridiplantae</taxon>
        <taxon>Streptophyta</taxon>
        <taxon>Embryophyta</taxon>
        <taxon>Tracheophyta</taxon>
        <taxon>Spermatophyta</taxon>
        <taxon>Magnoliopsida</taxon>
        <taxon>Amborellales</taxon>
        <taxon>Amborellaceae</taxon>
        <taxon>Amborella</taxon>
    </lineage>
</organism>
<feature type="compositionally biased region" description="Basic and acidic residues" evidence="1">
    <location>
        <begin position="43"/>
        <end position="70"/>
    </location>
</feature>
<feature type="compositionally biased region" description="Gly residues" evidence="1">
    <location>
        <begin position="26"/>
        <end position="37"/>
    </location>
</feature>
<dbReference type="AlphaFoldDB" id="W1PRD2"/>
<evidence type="ECO:0000313" key="3">
    <source>
        <dbReference type="Proteomes" id="UP000017836"/>
    </source>
</evidence>
<name>W1PRD2_AMBTC</name>
<evidence type="ECO:0000313" key="2">
    <source>
        <dbReference type="EMBL" id="ERN10608.1"/>
    </source>
</evidence>
<feature type="compositionally biased region" description="Low complexity" evidence="1">
    <location>
        <begin position="13"/>
        <end position="25"/>
    </location>
</feature>
<dbReference type="Gramene" id="ERN10608">
    <property type="protein sequence ID" value="ERN10608"/>
    <property type="gene ID" value="AMTR_s00028p00150660"/>
</dbReference>
<gene>
    <name evidence="2" type="ORF">AMTR_s00028p00150660</name>
</gene>
<dbReference type="Proteomes" id="UP000017836">
    <property type="component" value="Unassembled WGS sequence"/>
</dbReference>
<dbReference type="HOGENOM" id="CLU_2641421_0_0_1"/>
<keyword evidence="3" id="KW-1185">Reference proteome</keyword>
<reference evidence="3" key="1">
    <citation type="journal article" date="2013" name="Science">
        <title>The Amborella genome and the evolution of flowering plants.</title>
        <authorList>
            <consortium name="Amborella Genome Project"/>
        </authorList>
    </citation>
    <scope>NUCLEOTIDE SEQUENCE [LARGE SCALE GENOMIC DNA]</scope>
</reference>